<dbReference type="GO" id="GO:0045454">
    <property type="term" value="P:cell redox homeostasis"/>
    <property type="evidence" value="ECO:0007669"/>
    <property type="project" value="TreeGrafter"/>
</dbReference>
<evidence type="ECO:0000256" key="1">
    <source>
        <dbReference type="ARBA" id="ARBA00008987"/>
    </source>
</evidence>
<evidence type="ECO:0000256" key="3">
    <source>
        <dbReference type="ARBA" id="ARBA00022982"/>
    </source>
</evidence>
<dbReference type="InterPro" id="IPR017937">
    <property type="entry name" value="Thioredoxin_CS"/>
</dbReference>
<dbReference type="InterPro" id="IPR036249">
    <property type="entry name" value="Thioredoxin-like_sf"/>
</dbReference>
<dbReference type="AlphaFoldDB" id="K0X1Z0"/>
<dbReference type="STRING" id="742726.HMPREF9448_00784"/>
<dbReference type="EMBL" id="ADLE01000006">
    <property type="protein sequence ID" value="EJZ65403.1"/>
    <property type="molecule type" value="Genomic_DNA"/>
</dbReference>
<dbReference type="InterPro" id="IPR013766">
    <property type="entry name" value="Thioredoxin_domain"/>
</dbReference>
<evidence type="ECO:0000256" key="7">
    <source>
        <dbReference type="SAM" id="SignalP"/>
    </source>
</evidence>
<evidence type="ECO:0000256" key="5">
    <source>
        <dbReference type="ARBA" id="ARBA00023284"/>
    </source>
</evidence>
<dbReference type="PANTHER" id="PTHR45663:SF11">
    <property type="entry name" value="GEO12009P1"/>
    <property type="match status" value="1"/>
</dbReference>
<dbReference type="GO" id="GO:0015035">
    <property type="term" value="F:protein-disulfide reductase activity"/>
    <property type="evidence" value="ECO:0007669"/>
    <property type="project" value="UniProtKB-UniRule"/>
</dbReference>
<proteinExistence type="inferred from homology"/>
<keyword evidence="7" id="KW-0732">Signal</keyword>
<evidence type="ECO:0000313" key="9">
    <source>
        <dbReference type="EMBL" id="EJZ65403.1"/>
    </source>
</evidence>
<dbReference type="Gene3D" id="3.40.30.10">
    <property type="entry name" value="Glutaredoxin"/>
    <property type="match status" value="1"/>
</dbReference>
<evidence type="ECO:0000256" key="2">
    <source>
        <dbReference type="ARBA" id="ARBA00022448"/>
    </source>
</evidence>
<comment type="caution">
    <text evidence="9">The sequence shown here is derived from an EMBL/GenBank/DDBJ whole genome shotgun (WGS) entry which is preliminary data.</text>
</comment>
<evidence type="ECO:0000313" key="10">
    <source>
        <dbReference type="Proteomes" id="UP000006044"/>
    </source>
</evidence>
<dbReference type="CDD" id="cd02947">
    <property type="entry name" value="TRX_family"/>
    <property type="match status" value="1"/>
</dbReference>
<sequence>MRIKHVIGIAFTCMVFIFSCQAQSSTESHAGKNKQEQKIKPRHLTKAEFLSKVANYEKTPDKWEYLGSKPCIIDFYATWCGPCRKLAPILEEIAGEYAGKIDVYKIDVDKEPELAAAFGVQSIPTLLFCPMKNQPQIAAGFMDKATLQKAIKEVLLVK</sequence>
<dbReference type="RefSeq" id="WP_008861278.1">
    <property type="nucleotide sequence ID" value="NZ_CAXSNY010000005.1"/>
</dbReference>
<dbReference type="NCBIfam" id="TIGR01068">
    <property type="entry name" value="thioredoxin"/>
    <property type="match status" value="1"/>
</dbReference>
<dbReference type="PROSITE" id="PS00194">
    <property type="entry name" value="THIOREDOXIN_1"/>
    <property type="match status" value="1"/>
</dbReference>
<feature type="signal peptide" evidence="7">
    <location>
        <begin position="1"/>
        <end position="22"/>
    </location>
</feature>
<dbReference type="GO" id="GO:0005829">
    <property type="term" value="C:cytosol"/>
    <property type="evidence" value="ECO:0007669"/>
    <property type="project" value="TreeGrafter"/>
</dbReference>
<dbReference type="PROSITE" id="PS51257">
    <property type="entry name" value="PROKAR_LIPOPROTEIN"/>
    <property type="match status" value="1"/>
</dbReference>
<evidence type="ECO:0000256" key="6">
    <source>
        <dbReference type="NCBIfam" id="TIGR01068"/>
    </source>
</evidence>
<evidence type="ECO:0000256" key="4">
    <source>
        <dbReference type="ARBA" id="ARBA00023157"/>
    </source>
</evidence>
<organism evidence="9 10">
    <name type="scientific">Barnesiella intestinihominis YIT 11860</name>
    <dbReference type="NCBI Taxonomy" id="742726"/>
    <lineage>
        <taxon>Bacteria</taxon>
        <taxon>Pseudomonadati</taxon>
        <taxon>Bacteroidota</taxon>
        <taxon>Bacteroidia</taxon>
        <taxon>Bacteroidales</taxon>
        <taxon>Barnesiellaceae</taxon>
        <taxon>Barnesiella</taxon>
    </lineage>
</organism>
<accession>K0X1Z0</accession>
<dbReference type="GeneID" id="77848103"/>
<dbReference type="Pfam" id="PF00085">
    <property type="entry name" value="Thioredoxin"/>
    <property type="match status" value="1"/>
</dbReference>
<dbReference type="PATRIC" id="fig|742726.3.peg.837"/>
<evidence type="ECO:0000259" key="8">
    <source>
        <dbReference type="PROSITE" id="PS51352"/>
    </source>
</evidence>
<dbReference type="SUPFAM" id="SSF52833">
    <property type="entry name" value="Thioredoxin-like"/>
    <property type="match status" value="1"/>
</dbReference>
<comment type="similarity">
    <text evidence="1">Belongs to the thioredoxin family.</text>
</comment>
<keyword evidence="5" id="KW-0676">Redox-active center</keyword>
<dbReference type="PANTHER" id="PTHR45663">
    <property type="entry name" value="GEO12009P1"/>
    <property type="match status" value="1"/>
</dbReference>
<dbReference type="eggNOG" id="COG3118">
    <property type="taxonomic scope" value="Bacteria"/>
</dbReference>
<dbReference type="InterPro" id="IPR005746">
    <property type="entry name" value="Thioredoxin"/>
</dbReference>
<dbReference type="Proteomes" id="UP000006044">
    <property type="component" value="Unassembled WGS sequence"/>
</dbReference>
<protein>
    <recommendedName>
        <fullName evidence="6">Thioredoxin</fullName>
    </recommendedName>
</protein>
<keyword evidence="4" id="KW-1015">Disulfide bond</keyword>
<keyword evidence="10" id="KW-1185">Reference proteome</keyword>
<dbReference type="PRINTS" id="PR00421">
    <property type="entry name" value="THIOREDOXIN"/>
</dbReference>
<keyword evidence="2" id="KW-0813">Transport</keyword>
<reference evidence="9 10" key="1">
    <citation type="submission" date="2012-08" db="EMBL/GenBank/DDBJ databases">
        <title>The Genome Sequence of Barnesiella intestinihominis YIT 11860.</title>
        <authorList>
            <consortium name="The Broad Institute Genome Sequencing Platform"/>
            <person name="Earl A."/>
            <person name="Ward D."/>
            <person name="Feldgarden M."/>
            <person name="Gevers D."/>
            <person name="Morotomi M."/>
            <person name="Walker B."/>
            <person name="Young S.K."/>
            <person name="Zeng Q."/>
            <person name="Gargeya S."/>
            <person name="Fitzgerald M."/>
            <person name="Haas B."/>
            <person name="Abouelleil A."/>
            <person name="Alvarado L."/>
            <person name="Arachchi H.M."/>
            <person name="Berlin A.M."/>
            <person name="Chapman S.B."/>
            <person name="Goldberg J."/>
            <person name="Griggs A."/>
            <person name="Gujja S."/>
            <person name="Hansen M."/>
            <person name="Howarth C."/>
            <person name="Imamovic A."/>
            <person name="Larimer J."/>
            <person name="McCowen C."/>
            <person name="Montmayeur A."/>
            <person name="Murphy C."/>
            <person name="Neiman D."/>
            <person name="Pearson M."/>
            <person name="Priest M."/>
            <person name="Roberts A."/>
            <person name="Saif S."/>
            <person name="Shea T."/>
            <person name="Sisk P."/>
            <person name="Sykes S."/>
            <person name="Wortman J."/>
            <person name="Nusbaum C."/>
            <person name="Birren B."/>
        </authorList>
    </citation>
    <scope>NUCLEOTIDE SEQUENCE [LARGE SCALE GENOMIC DNA]</scope>
    <source>
        <strain evidence="9 10">YIT 11860</strain>
    </source>
</reference>
<name>K0X1Z0_9BACT</name>
<dbReference type="FunFam" id="3.40.30.10:FF:000229">
    <property type="entry name" value="Thioredoxin (TRX)"/>
    <property type="match status" value="1"/>
</dbReference>
<keyword evidence="3" id="KW-0249">Electron transport</keyword>
<feature type="chain" id="PRO_5003840599" description="Thioredoxin" evidence="7">
    <location>
        <begin position="23"/>
        <end position="158"/>
    </location>
</feature>
<gene>
    <name evidence="9" type="ORF">HMPREF9448_00784</name>
</gene>
<dbReference type="PROSITE" id="PS51352">
    <property type="entry name" value="THIOREDOXIN_2"/>
    <property type="match status" value="1"/>
</dbReference>
<feature type="domain" description="Thioredoxin" evidence="8">
    <location>
        <begin position="28"/>
        <end position="156"/>
    </location>
</feature>
<dbReference type="HOGENOM" id="CLU_090389_2_1_10"/>